<evidence type="ECO:0000256" key="8">
    <source>
        <dbReference type="ARBA" id="ARBA00022837"/>
    </source>
</evidence>
<dbReference type="GO" id="GO:0003779">
    <property type="term" value="F:actin binding"/>
    <property type="evidence" value="ECO:0007669"/>
    <property type="project" value="UniProtKB-KW"/>
</dbReference>
<dbReference type="InterPro" id="IPR001478">
    <property type="entry name" value="PDZ"/>
</dbReference>
<evidence type="ECO:0000313" key="17">
    <source>
        <dbReference type="Proteomes" id="UP000410492"/>
    </source>
</evidence>
<comment type="similarity">
    <text evidence="4">Belongs to the syntrophin family.</text>
</comment>
<reference evidence="16 17" key="1">
    <citation type="submission" date="2019-01" db="EMBL/GenBank/DDBJ databases">
        <authorList>
            <person name="Sayadi A."/>
        </authorList>
    </citation>
    <scope>NUCLEOTIDE SEQUENCE [LARGE SCALE GENOMIC DNA]</scope>
</reference>
<keyword evidence="17" id="KW-1185">Reference proteome</keyword>
<evidence type="ECO:0000256" key="3">
    <source>
        <dbReference type="ARBA" id="ARBA00004282"/>
    </source>
</evidence>
<evidence type="ECO:0000256" key="12">
    <source>
        <dbReference type="ARBA" id="ARBA00023203"/>
    </source>
</evidence>
<dbReference type="SMART" id="SM00228">
    <property type="entry name" value="PDZ"/>
    <property type="match status" value="1"/>
</dbReference>
<evidence type="ECO:0000313" key="16">
    <source>
        <dbReference type="EMBL" id="VEN60244.1"/>
    </source>
</evidence>
<gene>
    <name evidence="16" type="ORF">CALMAC_LOCUS18006</name>
</gene>
<feature type="region of interest" description="Disordered" evidence="14">
    <location>
        <begin position="1"/>
        <end position="21"/>
    </location>
</feature>
<dbReference type="Proteomes" id="UP000410492">
    <property type="component" value="Unassembled WGS sequence"/>
</dbReference>
<keyword evidence="5" id="KW-0963">Cytoplasm</keyword>
<evidence type="ECO:0000256" key="5">
    <source>
        <dbReference type="ARBA" id="ARBA00022490"/>
    </source>
</evidence>
<keyword evidence="6" id="KW-0597">Phosphoprotein</keyword>
<proteinExistence type="inferred from homology"/>
<dbReference type="EMBL" id="CAACVG010012424">
    <property type="protein sequence ID" value="VEN60244.1"/>
    <property type="molecule type" value="Genomic_DNA"/>
</dbReference>
<dbReference type="InterPro" id="IPR015482">
    <property type="entry name" value="Syntrophin"/>
</dbReference>
<dbReference type="GO" id="GO:0005856">
    <property type="term" value="C:cytoskeleton"/>
    <property type="evidence" value="ECO:0007669"/>
    <property type="project" value="UniProtKB-SubCell"/>
</dbReference>
<keyword evidence="8" id="KW-0106">Calcium</keyword>
<dbReference type="GO" id="GO:0070161">
    <property type="term" value="C:anchoring junction"/>
    <property type="evidence" value="ECO:0007669"/>
    <property type="project" value="UniProtKB-SubCell"/>
</dbReference>
<evidence type="ECO:0000256" key="10">
    <source>
        <dbReference type="ARBA" id="ARBA00022949"/>
    </source>
</evidence>
<keyword evidence="7" id="KW-0677">Repeat</keyword>
<evidence type="ECO:0000256" key="9">
    <source>
        <dbReference type="ARBA" id="ARBA00022860"/>
    </source>
</evidence>
<keyword evidence="10" id="KW-0965">Cell junction</keyword>
<dbReference type="AlphaFoldDB" id="A0A653DJQ2"/>
<dbReference type="GO" id="GO:0005198">
    <property type="term" value="F:structural molecule activity"/>
    <property type="evidence" value="ECO:0007669"/>
    <property type="project" value="InterPro"/>
</dbReference>
<evidence type="ECO:0000256" key="6">
    <source>
        <dbReference type="ARBA" id="ARBA00022553"/>
    </source>
</evidence>
<dbReference type="PANTHER" id="PTHR10554">
    <property type="entry name" value="SYNTROPHIN"/>
    <property type="match status" value="1"/>
</dbReference>
<dbReference type="GO" id="GO:0016010">
    <property type="term" value="C:dystrophin-associated glycoprotein complex"/>
    <property type="evidence" value="ECO:0007669"/>
    <property type="project" value="TreeGrafter"/>
</dbReference>
<evidence type="ECO:0000256" key="7">
    <source>
        <dbReference type="ARBA" id="ARBA00022737"/>
    </source>
</evidence>
<dbReference type="PROSITE" id="PS50106">
    <property type="entry name" value="PDZ"/>
    <property type="match status" value="1"/>
</dbReference>
<evidence type="ECO:0000256" key="4">
    <source>
        <dbReference type="ARBA" id="ARBA00010798"/>
    </source>
</evidence>
<dbReference type="CDD" id="cd06801">
    <property type="entry name" value="PDZ_syntrophin-like"/>
    <property type="match status" value="1"/>
</dbReference>
<name>A0A653DJQ2_CALMS</name>
<evidence type="ECO:0000259" key="15">
    <source>
        <dbReference type="PROSITE" id="PS50106"/>
    </source>
</evidence>
<dbReference type="GO" id="GO:0005516">
    <property type="term" value="F:calmodulin binding"/>
    <property type="evidence" value="ECO:0007669"/>
    <property type="project" value="UniProtKB-KW"/>
</dbReference>
<protein>
    <recommendedName>
        <fullName evidence="15">PDZ domain-containing protein</fullName>
    </recommendedName>
</protein>
<keyword evidence="9" id="KW-0112">Calmodulin-binding</keyword>
<dbReference type="SUPFAM" id="SSF50156">
    <property type="entry name" value="PDZ domain-like"/>
    <property type="match status" value="1"/>
</dbReference>
<dbReference type="FunFam" id="2.30.42.10:FF:000052">
    <property type="entry name" value="Syntrophin beta 1"/>
    <property type="match status" value="1"/>
</dbReference>
<evidence type="ECO:0000256" key="2">
    <source>
        <dbReference type="ARBA" id="ARBA00004245"/>
    </source>
</evidence>
<comment type="subcellular location">
    <subcellularLocation>
        <location evidence="3">Cell junction</location>
    </subcellularLocation>
    <subcellularLocation>
        <location evidence="2">Cytoplasm</location>
        <location evidence="2">Cytoskeleton</location>
    </subcellularLocation>
    <subcellularLocation>
        <location evidence="1">Endomembrane system</location>
        <topology evidence="1">Peripheral membrane protein</topology>
    </subcellularLocation>
</comment>
<evidence type="ECO:0000256" key="13">
    <source>
        <dbReference type="ARBA" id="ARBA00023212"/>
    </source>
</evidence>
<keyword evidence="12" id="KW-0009">Actin-binding</keyword>
<dbReference type="PANTHER" id="PTHR10554:SF12">
    <property type="entry name" value="IP02644P"/>
    <property type="match status" value="1"/>
</dbReference>
<dbReference type="Pfam" id="PF00595">
    <property type="entry name" value="PDZ"/>
    <property type="match status" value="1"/>
</dbReference>
<keyword evidence="11" id="KW-0472">Membrane</keyword>
<evidence type="ECO:0000256" key="11">
    <source>
        <dbReference type="ARBA" id="ARBA00023136"/>
    </source>
</evidence>
<dbReference type="GO" id="GO:0012505">
    <property type="term" value="C:endomembrane system"/>
    <property type="evidence" value="ECO:0007669"/>
    <property type="project" value="UniProtKB-SubCell"/>
</dbReference>
<keyword evidence="13" id="KW-0206">Cytoskeleton</keyword>
<feature type="domain" description="PDZ" evidence="15">
    <location>
        <begin position="97"/>
        <end position="176"/>
    </location>
</feature>
<accession>A0A653DJQ2</accession>
<evidence type="ECO:0000256" key="1">
    <source>
        <dbReference type="ARBA" id="ARBA00004184"/>
    </source>
</evidence>
<dbReference type="OrthoDB" id="409749at2759"/>
<organism evidence="16 17">
    <name type="scientific">Callosobruchus maculatus</name>
    <name type="common">Southern cowpea weevil</name>
    <name type="synonym">Pulse bruchid</name>
    <dbReference type="NCBI Taxonomy" id="64391"/>
    <lineage>
        <taxon>Eukaryota</taxon>
        <taxon>Metazoa</taxon>
        <taxon>Ecdysozoa</taxon>
        <taxon>Arthropoda</taxon>
        <taxon>Hexapoda</taxon>
        <taxon>Insecta</taxon>
        <taxon>Pterygota</taxon>
        <taxon>Neoptera</taxon>
        <taxon>Endopterygota</taxon>
        <taxon>Coleoptera</taxon>
        <taxon>Polyphaga</taxon>
        <taxon>Cucujiformia</taxon>
        <taxon>Chrysomeloidea</taxon>
        <taxon>Chrysomelidae</taxon>
        <taxon>Bruchinae</taxon>
        <taxon>Bruchini</taxon>
        <taxon>Callosobruchus</taxon>
    </lineage>
</organism>
<feature type="non-terminal residue" evidence="16">
    <location>
        <position position="176"/>
    </location>
</feature>
<evidence type="ECO:0000256" key="14">
    <source>
        <dbReference type="SAM" id="MobiDB-lite"/>
    </source>
</evidence>
<sequence length="176" mass="18551">MSLVGNDSGVPLVGPGSPPGGGDHLVGRAGLLETFVRGSWYRVNVALEDDCLSITLDEQCENTTTLNGNSINNNVETPGALSVTPDVPDSIANQTRLVRVVKSDNNGLGISIKGGRENKMPILISKIFKGMAADQTEQLYVGDAILAVNGDDLREATHDEAVRALKRAGKVVELEG</sequence>
<dbReference type="InterPro" id="IPR036034">
    <property type="entry name" value="PDZ_sf"/>
</dbReference>
<dbReference type="Gene3D" id="2.30.42.10">
    <property type="match status" value="1"/>
</dbReference>